<comment type="caution">
    <text evidence="1">The sequence shown here is derived from an EMBL/GenBank/DDBJ whole genome shotgun (WGS) entry which is preliminary data.</text>
</comment>
<dbReference type="AlphaFoldDB" id="A0A8T0NJ95"/>
<protein>
    <submittedName>
        <fullName evidence="1">Uncharacterized protein</fullName>
    </submittedName>
</protein>
<reference evidence="1" key="1">
    <citation type="submission" date="2020-05" db="EMBL/GenBank/DDBJ databases">
        <title>WGS assembly of Panicum virgatum.</title>
        <authorList>
            <person name="Lovell J.T."/>
            <person name="Jenkins J."/>
            <person name="Shu S."/>
            <person name="Juenger T.E."/>
            <person name="Schmutz J."/>
        </authorList>
    </citation>
    <scope>NUCLEOTIDE SEQUENCE</scope>
    <source>
        <strain evidence="1">AP13</strain>
    </source>
</reference>
<organism evidence="1 2">
    <name type="scientific">Panicum virgatum</name>
    <name type="common">Blackwell switchgrass</name>
    <dbReference type="NCBI Taxonomy" id="38727"/>
    <lineage>
        <taxon>Eukaryota</taxon>
        <taxon>Viridiplantae</taxon>
        <taxon>Streptophyta</taxon>
        <taxon>Embryophyta</taxon>
        <taxon>Tracheophyta</taxon>
        <taxon>Spermatophyta</taxon>
        <taxon>Magnoliopsida</taxon>
        <taxon>Liliopsida</taxon>
        <taxon>Poales</taxon>
        <taxon>Poaceae</taxon>
        <taxon>PACMAD clade</taxon>
        <taxon>Panicoideae</taxon>
        <taxon>Panicodae</taxon>
        <taxon>Paniceae</taxon>
        <taxon>Panicinae</taxon>
        <taxon>Panicum</taxon>
        <taxon>Panicum sect. Hiantes</taxon>
    </lineage>
</organism>
<accession>A0A8T0NJ95</accession>
<evidence type="ECO:0000313" key="1">
    <source>
        <dbReference type="EMBL" id="KAG2548978.1"/>
    </source>
</evidence>
<dbReference type="Proteomes" id="UP000823388">
    <property type="component" value="Chromosome 9K"/>
</dbReference>
<gene>
    <name evidence="1" type="ORF">PVAP13_9KG197700</name>
</gene>
<proteinExistence type="predicted"/>
<name>A0A8T0NJ95_PANVG</name>
<dbReference type="EMBL" id="CM029053">
    <property type="protein sequence ID" value="KAG2548978.1"/>
    <property type="molecule type" value="Genomic_DNA"/>
</dbReference>
<keyword evidence="2" id="KW-1185">Reference proteome</keyword>
<sequence length="85" mass="9139">MSCCQIWSASGGSDGSAFSGSGIQVMKRIKLAKLCAGTERLGSLNPLVRWKRSWQLMAASESMLPPSCEGVNVFKWGTIDDKGDI</sequence>
<evidence type="ECO:0000313" key="2">
    <source>
        <dbReference type="Proteomes" id="UP000823388"/>
    </source>
</evidence>